<sequence>MDYDLFQSDDEEDILTAFNQVTQQLKQDALNAPMAIDDGDEEEDLDDGLDWLPEFCCSGRDTQKTPLPAEGFLRSGYAEVKPPQCRLENLCFDFAEGQLTVAAVRNYLHGEACKSVQKLFAAVAGQQQLAPTQALLSSSMGSGGSGWFRVRQQVTHFYHLLLRLRPEDQRLFHEDLRLLLNNQLDTEEAWKVLYFAEHSKGNECQAPAYHLYHGILEWRFLDLLLLAAGEGEGEDQGSLLGQLERTLDDLIVCAGHHYRSRHRPELIHTSPFVCRCTKELWLLLQRLVPLWLGERDLDFWLLFHKAMLRHRFKYFPGETNAVSLAFHEFYAWLRLGLARLDELQPQQEIMLPSSGSFQTASLLKQFLASQPDEQQRRVYFSLLAPLQLQLGQPDVDVLCQLWEYLHRSLNCNFSAGGGSEQLDQLPLTCHSGAAYVERYTRLLARTQLEDLNLSSFTTYAWLLGRTLKLGRSNQRQKLLGRIFSKFSAAKLLALNEPGIHHVIELFLCLLLSQEDIAELAVKLREMLLCLALDKLPPVRRVLVAKGHMALLLLHAQHRLAMEDYVGKLLGQLGAIRNDVEVGAVYAGSLQAIFDLADDFGRGEDLLLGPWLTHYVERSGQASQDRVWQTLHALILRLGEPRASSSGMAEALQQHILPLLRTQYVSGHSSWLPKLAAKFVGILDKEKGDKLLMGFLQGPEPINLAASAQLMLQVLEDNAGGSLRRPSNATILQVWVKSLVLLNAQHETVLALMPHVTQLEEFRQLAIDPSALEGGREPLCGFFGALGRRAQQEETAAPHVRMQLSHKLHAYVHHFELWLSPERLRSELGSRFFSFLAIVIYNCPSLAYVRSKPSCFFHLAMVRFLLTTQLQAGVPPEGRLPQMVHKIFPVLLQGIGRLPYRTDAYVGKTLEQLVQHWTPHFGFSPNAKLVARPYATLLQADVEASSDGGALTQFVLQLLVSQFLVVQRRKAGQQAGLVIGILQQLIEGIPVEQEQQLITVLRGVHVPLLEHVMFVDELDYSRNQVLGLYRVLVQHGGFKRHPAVRDMCSSHLRSLAEKHLAHCTYFYFQMLIQLAGIQPDLVAPLLPFVREQAQQVELKRGAGEDVGIRKCLQRLQRVLMG</sequence>
<dbReference type="Pfam" id="PF14911">
    <property type="entry name" value="MMS22L_C"/>
    <property type="match status" value="1"/>
</dbReference>
<dbReference type="GO" id="GO:0000724">
    <property type="term" value="P:double-strand break repair via homologous recombination"/>
    <property type="evidence" value="ECO:0007669"/>
    <property type="project" value="InterPro"/>
</dbReference>
<evidence type="ECO:0000256" key="3">
    <source>
        <dbReference type="ARBA" id="ARBA00006585"/>
    </source>
</evidence>
<dbReference type="PANTHER" id="PTHR28547">
    <property type="entry name" value="PROTEIN MMS22-LIKE"/>
    <property type="match status" value="1"/>
</dbReference>
<evidence type="ECO:0000256" key="9">
    <source>
        <dbReference type="ARBA" id="ARBA00023242"/>
    </source>
</evidence>
<evidence type="ECO:0000256" key="5">
    <source>
        <dbReference type="ARBA" id="ARBA00022454"/>
    </source>
</evidence>
<evidence type="ECO:0000256" key="6">
    <source>
        <dbReference type="ARBA" id="ARBA00022763"/>
    </source>
</evidence>
<dbReference type="OrthoDB" id="8193282at2759"/>
<dbReference type="Proteomes" id="UP001652661">
    <property type="component" value="Chromosome X"/>
</dbReference>
<dbReference type="RefSeq" id="XP_017034846.1">
    <property type="nucleotide sequence ID" value="XM_017179357.2"/>
</dbReference>
<accession>A0A6P4JH07</accession>
<dbReference type="InterPro" id="IPR029425">
    <property type="entry name" value="MMS22L_N"/>
</dbReference>
<keyword evidence="13" id="KW-1185">Reference proteome</keyword>
<evidence type="ECO:0000256" key="2">
    <source>
        <dbReference type="ARBA" id="ARBA00004286"/>
    </source>
</evidence>
<organism evidence="13 14">
    <name type="scientific">Drosophila kikkawai</name>
    <name type="common">Fruit fly</name>
    <dbReference type="NCBI Taxonomy" id="30033"/>
    <lineage>
        <taxon>Eukaryota</taxon>
        <taxon>Metazoa</taxon>
        <taxon>Ecdysozoa</taxon>
        <taxon>Arthropoda</taxon>
        <taxon>Hexapoda</taxon>
        <taxon>Insecta</taxon>
        <taxon>Pterygota</taxon>
        <taxon>Neoptera</taxon>
        <taxon>Endopterygota</taxon>
        <taxon>Diptera</taxon>
        <taxon>Brachycera</taxon>
        <taxon>Muscomorpha</taxon>
        <taxon>Ephydroidea</taxon>
        <taxon>Drosophilidae</taxon>
        <taxon>Drosophila</taxon>
        <taxon>Sophophora</taxon>
    </lineage>
</organism>
<evidence type="ECO:0000259" key="12">
    <source>
        <dbReference type="Pfam" id="PF14911"/>
    </source>
</evidence>
<dbReference type="GeneID" id="108083525"/>
<proteinExistence type="inferred from homology"/>
<evidence type="ECO:0000259" key="11">
    <source>
        <dbReference type="Pfam" id="PF14910"/>
    </source>
</evidence>
<dbReference type="AlphaFoldDB" id="A0A6P4JH07"/>
<comment type="similarity">
    <text evidence="3">Belongs to the MMS22 family. MMS22L subfamily.</text>
</comment>
<keyword evidence="7" id="KW-0156">Chromatin regulator</keyword>
<gene>
    <name evidence="14" type="primary">LOC108083525</name>
</gene>
<evidence type="ECO:0000256" key="10">
    <source>
        <dbReference type="ARBA" id="ARBA00033326"/>
    </source>
</evidence>
<dbReference type="InterPro" id="IPR029424">
    <property type="entry name" value="MMS22L_C"/>
</dbReference>
<dbReference type="PANTHER" id="PTHR28547:SF1">
    <property type="entry name" value="PROTEIN MMS22-LIKE"/>
    <property type="match status" value="1"/>
</dbReference>
<keyword evidence="8" id="KW-0234">DNA repair</keyword>
<evidence type="ECO:0000256" key="4">
    <source>
        <dbReference type="ARBA" id="ARBA00021061"/>
    </source>
</evidence>
<evidence type="ECO:0000256" key="7">
    <source>
        <dbReference type="ARBA" id="ARBA00022853"/>
    </source>
</evidence>
<dbReference type="InterPro" id="IPR042320">
    <property type="entry name" value="MMS22-like"/>
</dbReference>
<dbReference type="GO" id="GO:0006325">
    <property type="term" value="P:chromatin organization"/>
    <property type="evidence" value="ECO:0007669"/>
    <property type="project" value="UniProtKB-KW"/>
</dbReference>
<feature type="domain" description="Protein MMS22-like N-terminal" evidence="11">
    <location>
        <begin position="242"/>
        <end position="562"/>
    </location>
</feature>
<evidence type="ECO:0000313" key="14">
    <source>
        <dbReference type="RefSeq" id="XP_017034846.1"/>
    </source>
</evidence>
<evidence type="ECO:0000313" key="13">
    <source>
        <dbReference type="Proteomes" id="UP001652661"/>
    </source>
</evidence>
<name>A0A6P4JH07_DROKI</name>
<dbReference type="Pfam" id="PF14910">
    <property type="entry name" value="MMS22L_N"/>
    <property type="match status" value="1"/>
</dbReference>
<protein>
    <recommendedName>
        <fullName evidence="4">Protein MMS22-like</fullName>
    </recommendedName>
    <alternativeName>
        <fullName evidence="10">Methyl methanesulfonate-sensitivity protein 22-like</fullName>
    </alternativeName>
</protein>
<comment type="subcellular location">
    <subcellularLocation>
        <location evidence="2">Chromosome</location>
    </subcellularLocation>
    <subcellularLocation>
        <location evidence="1">Nucleus</location>
    </subcellularLocation>
</comment>
<reference evidence="14" key="1">
    <citation type="submission" date="2025-08" db="UniProtKB">
        <authorList>
            <consortium name="RefSeq"/>
        </authorList>
    </citation>
    <scope>IDENTIFICATION</scope>
    <source>
        <strain evidence="14">14028-0561.14</strain>
        <tissue evidence="14">Whole fly</tissue>
    </source>
</reference>
<evidence type="ECO:0000256" key="8">
    <source>
        <dbReference type="ARBA" id="ARBA00023204"/>
    </source>
</evidence>
<feature type="domain" description="MMS22-like C-terminal" evidence="12">
    <location>
        <begin position="746"/>
        <end position="1118"/>
    </location>
</feature>
<keyword evidence="5" id="KW-0158">Chromosome</keyword>
<evidence type="ECO:0000256" key="1">
    <source>
        <dbReference type="ARBA" id="ARBA00004123"/>
    </source>
</evidence>
<keyword evidence="9" id="KW-0539">Nucleus</keyword>
<dbReference type="GO" id="GO:0031297">
    <property type="term" value="P:replication fork processing"/>
    <property type="evidence" value="ECO:0007669"/>
    <property type="project" value="InterPro"/>
</dbReference>
<dbReference type="GO" id="GO:0043596">
    <property type="term" value="C:nuclear replication fork"/>
    <property type="evidence" value="ECO:0007669"/>
    <property type="project" value="TreeGrafter"/>
</dbReference>
<keyword evidence="6" id="KW-0227">DNA damage</keyword>